<dbReference type="InterPro" id="IPR025770">
    <property type="entry name" value="PPMT_MeTrfase"/>
</dbReference>
<evidence type="ECO:0000313" key="13">
    <source>
        <dbReference type="Proteomes" id="UP000693942"/>
    </source>
</evidence>
<evidence type="ECO:0000256" key="2">
    <source>
        <dbReference type="ARBA" id="ARBA00006325"/>
    </source>
</evidence>
<dbReference type="PANTHER" id="PTHR12714">
    <property type="entry name" value="PROTEIN-S ISOPRENYLCYSTEINE O-METHYLTRANSFERASE"/>
    <property type="match status" value="1"/>
</dbReference>
<evidence type="ECO:0000256" key="4">
    <source>
        <dbReference type="ARBA" id="ARBA00012151"/>
    </source>
</evidence>
<keyword evidence="8 11" id="KW-0812">Transmembrane</keyword>
<keyword evidence="11" id="KW-0256">Endoplasmic reticulum</keyword>
<evidence type="ECO:0000313" key="12">
    <source>
        <dbReference type="EMBL" id="KAG7435316.1"/>
    </source>
</evidence>
<feature type="transmembrane region" description="Helical" evidence="11">
    <location>
        <begin position="116"/>
        <end position="146"/>
    </location>
</feature>
<comment type="similarity">
    <text evidence="2">Belongs to the TMEM170 family.</text>
</comment>
<feature type="transmembrane region" description="Helical" evidence="11">
    <location>
        <begin position="237"/>
        <end position="262"/>
    </location>
</feature>
<name>A0A8J5PR98_FUSOX</name>
<dbReference type="AlphaFoldDB" id="A0A8J5PR98"/>
<evidence type="ECO:0000256" key="6">
    <source>
        <dbReference type="ARBA" id="ARBA00022679"/>
    </source>
</evidence>
<evidence type="ECO:0000256" key="5">
    <source>
        <dbReference type="ARBA" id="ARBA00022603"/>
    </source>
</evidence>
<organism evidence="12 13">
    <name type="scientific">Fusarium oxysporum f. sp. raphani</name>
    <dbReference type="NCBI Taxonomy" id="96318"/>
    <lineage>
        <taxon>Eukaryota</taxon>
        <taxon>Fungi</taxon>
        <taxon>Dikarya</taxon>
        <taxon>Ascomycota</taxon>
        <taxon>Pezizomycotina</taxon>
        <taxon>Sordariomycetes</taxon>
        <taxon>Hypocreomycetidae</taxon>
        <taxon>Hypocreales</taxon>
        <taxon>Nectriaceae</taxon>
        <taxon>Fusarium</taxon>
        <taxon>Fusarium oxysporum species complex</taxon>
    </lineage>
</organism>
<evidence type="ECO:0000256" key="10">
    <source>
        <dbReference type="ARBA" id="ARBA00023136"/>
    </source>
</evidence>
<comment type="caution">
    <text evidence="12">The sequence shown here is derived from an EMBL/GenBank/DDBJ whole genome shotgun (WGS) entry which is preliminary data.</text>
</comment>
<sequence>MPTSRAFAEAWMTHINPILNDTARIGEVESCCSLHDGRMALPNTPPPDYQTPRFPSLNVQTLSDTTTDKQFTLYYVLDVWRFTLLWTLIIYACFHMGAVLIAMFTHGWKKSSWRYLWAVPVIYLVIAGLEAVMAGSIVGLVLGAVYSAGYYEMNTWIPLPKTAFRPFLFSRFFSEFKAMSETTQNAGARPVNFSPSAAHHRASPAHHDSFSGNTRSLDELMILKPYFAGQPKSLSGIALRAFCLGITLACSAISMGAILFLTSSPVWRVPFFLFALSAFHFLEFWTTAEKNTLVASIGSFLLTANWPAYAIAHSAAFIECATINLFFPNRHWAPYGTGPILLLLGLVMVTVGQYVRSVAMLQAGASFNHHVQTRKKDSHELVTSGIYSIFRHPSYFGFYYWGLGTQLVMGNVLCFFAYAAVLWMFFSKRIKHEEAKLIEFFQDDYVQYRKRVGTKIPFIA</sequence>
<dbReference type="InterPro" id="IPR019334">
    <property type="entry name" value="TMEM170A/B/YPR153W-like"/>
</dbReference>
<keyword evidence="5 11" id="KW-0489">Methyltransferase</keyword>
<keyword evidence="9 11" id="KW-1133">Transmembrane helix</keyword>
<keyword evidence="7 11" id="KW-0949">S-adenosyl-L-methionine</keyword>
<feature type="transmembrane region" description="Helical" evidence="11">
    <location>
        <begin position="398"/>
        <end position="426"/>
    </location>
</feature>
<feature type="transmembrane region" description="Helical" evidence="11">
    <location>
        <begin position="269"/>
        <end position="286"/>
    </location>
</feature>
<reference evidence="12" key="1">
    <citation type="submission" date="2021-04" db="EMBL/GenBank/DDBJ databases">
        <title>First draft genome resource for Brassicaceae pathogens Fusarium oxysporum f. sp. raphani and Fusarium oxysporum f. sp. rapae.</title>
        <authorList>
            <person name="Asai S."/>
        </authorList>
    </citation>
    <scope>NUCLEOTIDE SEQUENCE</scope>
    <source>
        <strain evidence="12">Tf1262</strain>
    </source>
</reference>
<feature type="transmembrane region" description="Helical" evidence="11">
    <location>
        <begin position="84"/>
        <end position="104"/>
    </location>
</feature>
<feature type="transmembrane region" description="Helical" evidence="11">
    <location>
        <begin position="339"/>
        <end position="355"/>
    </location>
</feature>
<comment type="similarity">
    <text evidence="3 11">Belongs to the class VI-like SAM-binding methyltransferase superfamily. Isoprenylcysteine carboxyl methyltransferase family.</text>
</comment>
<protein>
    <recommendedName>
        <fullName evidence="4 11">Protein-S-isoprenylcysteine O-methyltransferase</fullName>
        <ecNumber evidence="4 11">2.1.1.100</ecNumber>
    </recommendedName>
</protein>
<evidence type="ECO:0000256" key="11">
    <source>
        <dbReference type="RuleBase" id="RU362022"/>
    </source>
</evidence>
<evidence type="ECO:0000256" key="8">
    <source>
        <dbReference type="ARBA" id="ARBA00022692"/>
    </source>
</evidence>
<dbReference type="PROSITE" id="PS51564">
    <property type="entry name" value="SAM_ICMT"/>
    <property type="match status" value="1"/>
</dbReference>
<comment type="subcellular location">
    <subcellularLocation>
        <location evidence="11">Endoplasmic reticulum membrane</location>
        <topology evidence="11">Multi-pass membrane protein</topology>
    </subcellularLocation>
    <subcellularLocation>
        <location evidence="1">Membrane</location>
        <topology evidence="1">Multi-pass membrane protein</topology>
    </subcellularLocation>
</comment>
<gene>
    <name evidence="12" type="primary">icmt</name>
    <name evidence="12" type="ORF">Forpi1262_v003299</name>
</gene>
<evidence type="ECO:0000256" key="3">
    <source>
        <dbReference type="ARBA" id="ARBA00009140"/>
    </source>
</evidence>
<evidence type="ECO:0000256" key="1">
    <source>
        <dbReference type="ARBA" id="ARBA00004141"/>
    </source>
</evidence>
<dbReference type="GO" id="GO:0032259">
    <property type="term" value="P:methylation"/>
    <property type="evidence" value="ECO:0007669"/>
    <property type="project" value="UniProtKB-KW"/>
</dbReference>
<dbReference type="Pfam" id="PF10190">
    <property type="entry name" value="Tmemb_170"/>
    <property type="match status" value="1"/>
</dbReference>
<comment type="catalytic activity">
    <reaction evidence="11">
        <text>[protein]-C-terminal S-[(2E,6E)-farnesyl]-L-cysteine + S-adenosyl-L-methionine = [protein]-C-terminal S-[(2E,6E)-farnesyl]-L-cysteine methyl ester + S-adenosyl-L-homocysteine</text>
        <dbReference type="Rhea" id="RHEA:21672"/>
        <dbReference type="Rhea" id="RHEA-COMP:12125"/>
        <dbReference type="Rhea" id="RHEA-COMP:12126"/>
        <dbReference type="ChEBI" id="CHEBI:57856"/>
        <dbReference type="ChEBI" id="CHEBI:59789"/>
        <dbReference type="ChEBI" id="CHEBI:90510"/>
        <dbReference type="ChEBI" id="CHEBI:90511"/>
        <dbReference type="EC" id="2.1.1.100"/>
    </reaction>
</comment>
<keyword evidence="10 11" id="KW-0472">Membrane</keyword>
<evidence type="ECO:0000256" key="7">
    <source>
        <dbReference type="ARBA" id="ARBA00022691"/>
    </source>
</evidence>
<dbReference type="EC" id="2.1.1.100" evidence="4 11"/>
<dbReference type="Proteomes" id="UP000693942">
    <property type="component" value="Unassembled WGS sequence"/>
</dbReference>
<dbReference type="GO" id="GO:0004671">
    <property type="term" value="F:protein C-terminal S-isoprenylcysteine carboxyl O-methyltransferase activity"/>
    <property type="evidence" value="ECO:0007669"/>
    <property type="project" value="UniProtKB-EC"/>
</dbReference>
<evidence type="ECO:0000256" key="9">
    <source>
        <dbReference type="ARBA" id="ARBA00022989"/>
    </source>
</evidence>
<dbReference type="InterPro" id="IPR007269">
    <property type="entry name" value="ICMT_MeTrfase"/>
</dbReference>
<feature type="transmembrane region" description="Helical" evidence="11">
    <location>
        <begin position="306"/>
        <end position="327"/>
    </location>
</feature>
<proteinExistence type="inferred from homology"/>
<dbReference type="EMBL" id="JAELUR010000002">
    <property type="protein sequence ID" value="KAG7435316.1"/>
    <property type="molecule type" value="Genomic_DNA"/>
</dbReference>
<keyword evidence="6" id="KW-0808">Transferase</keyword>
<dbReference type="GO" id="GO:0005789">
    <property type="term" value="C:endoplasmic reticulum membrane"/>
    <property type="evidence" value="ECO:0007669"/>
    <property type="project" value="UniProtKB-SubCell"/>
</dbReference>
<dbReference type="Pfam" id="PF04140">
    <property type="entry name" value="ICMT"/>
    <property type="match status" value="1"/>
</dbReference>
<accession>A0A8J5PR98</accession>
<dbReference type="PANTHER" id="PTHR12714:SF9">
    <property type="entry name" value="PROTEIN-S-ISOPRENYLCYSTEINE O-METHYLTRANSFERASE"/>
    <property type="match status" value="1"/>
</dbReference>